<feature type="transmembrane region" description="Helical" evidence="1">
    <location>
        <begin position="20"/>
        <end position="45"/>
    </location>
</feature>
<accession>A0A2G8RZE5</accession>
<reference evidence="2 3" key="1">
    <citation type="journal article" date="2015" name="Sci. Rep.">
        <title>Chromosome-level genome map provides insights into diverse defense mechanisms in the medicinal fungus Ganoderma sinense.</title>
        <authorList>
            <person name="Zhu Y."/>
            <person name="Xu J."/>
            <person name="Sun C."/>
            <person name="Zhou S."/>
            <person name="Xu H."/>
            <person name="Nelson D.R."/>
            <person name="Qian J."/>
            <person name="Song J."/>
            <person name="Luo H."/>
            <person name="Xiang L."/>
            <person name="Li Y."/>
            <person name="Xu Z."/>
            <person name="Ji A."/>
            <person name="Wang L."/>
            <person name="Lu S."/>
            <person name="Hayward A."/>
            <person name="Sun W."/>
            <person name="Li X."/>
            <person name="Schwartz D.C."/>
            <person name="Wang Y."/>
            <person name="Chen S."/>
        </authorList>
    </citation>
    <scope>NUCLEOTIDE SEQUENCE [LARGE SCALE GENOMIC DNA]</scope>
    <source>
        <strain evidence="2 3">ZZ0214-1</strain>
    </source>
</reference>
<evidence type="ECO:0000313" key="2">
    <source>
        <dbReference type="EMBL" id="PIL26892.1"/>
    </source>
</evidence>
<dbReference type="AlphaFoldDB" id="A0A2G8RZE5"/>
<evidence type="ECO:0000256" key="1">
    <source>
        <dbReference type="SAM" id="Phobius"/>
    </source>
</evidence>
<dbReference type="EMBL" id="AYKW01000034">
    <property type="protein sequence ID" value="PIL26892.1"/>
    <property type="molecule type" value="Genomic_DNA"/>
</dbReference>
<keyword evidence="1" id="KW-1133">Transmembrane helix</keyword>
<keyword evidence="1" id="KW-0472">Membrane</keyword>
<comment type="caution">
    <text evidence="2">The sequence shown here is derived from an EMBL/GenBank/DDBJ whole genome shotgun (WGS) entry which is preliminary data.</text>
</comment>
<gene>
    <name evidence="2" type="ORF">GSI_10030</name>
</gene>
<feature type="transmembrane region" description="Helical" evidence="1">
    <location>
        <begin position="57"/>
        <end position="78"/>
    </location>
</feature>
<keyword evidence="1" id="KW-0812">Transmembrane</keyword>
<keyword evidence="3" id="KW-1185">Reference proteome</keyword>
<organism evidence="2 3">
    <name type="scientific">Ganoderma sinense ZZ0214-1</name>
    <dbReference type="NCBI Taxonomy" id="1077348"/>
    <lineage>
        <taxon>Eukaryota</taxon>
        <taxon>Fungi</taxon>
        <taxon>Dikarya</taxon>
        <taxon>Basidiomycota</taxon>
        <taxon>Agaricomycotina</taxon>
        <taxon>Agaricomycetes</taxon>
        <taxon>Polyporales</taxon>
        <taxon>Polyporaceae</taxon>
        <taxon>Ganoderma</taxon>
    </lineage>
</organism>
<sequence length="327" mass="35744">MTSSAGTFSPSVRLSFARRFLRVSVTVTVGVAGLPGVVGVTGIVGVRLPLPLPLPPLLLLLLLLLLGAREAFLGVGVVREPGTARRGSEGGSATALRRRTSGVGRGARLRVPAPEPEPLDFSRTWRANDLGVGRDWVDASEALESVLARGAGARGTLRMSWHWHWQRRKRRRRMRSRTRAACRWGRESSKMEPWRRLRSRSCSEAEVGATATATATGLESVCDFGFSRSPMGRVRGGGKTTGEKLSAKWGVVPRTAPSFRVVRMRRVFWWLSRVLKVGGRGSKSGERERAGCVFMVSIVVGRTAGEEEEEDEDIQVQDYVLAASPEL</sequence>
<protein>
    <submittedName>
        <fullName evidence="2">Uncharacterized protein</fullName>
    </submittedName>
</protein>
<name>A0A2G8RZE5_9APHY</name>
<proteinExistence type="predicted"/>
<dbReference type="Proteomes" id="UP000230002">
    <property type="component" value="Unassembled WGS sequence"/>
</dbReference>
<evidence type="ECO:0000313" key="3">
    <source>
        <dbReference type="Proteomes" id="UP000230002"/>
    </source>
</evidence>